<name>A0A6B0T6E0_9EURY</name>
<keyword evidence="2" id="KW-1185">Reference proteome</keyword>
<protein>
    <submittedName>
        <fullName evidence="1">Uncharacterized protein</fullName>
    </submittedName>
</protein>
<dbReference type="OrthoDB" id="260081at2157"/>
<accession>A0A6B0T6E0</accession>
<sequence length="133" mass="14388">MIRTLLILFGLVEIVAPKPIIEACERIGLENPDHAQLRPRAALLARLEGALFVWVLVRGRDQSPLTSRLLGATGALAVVYPTPLIRFSQSFAYENSSDLELRPWVRPAARLLGALYLAVVALSGASTDESGPA</sequence>
<dbReference type="RefSeq" id="WP_159763888.1">
    <property type="nucleotide sequence ID" value="NZ_WUUT01000003.1"/>
</dbReference>
<reference evidence="1 2" key="1">
    <citation type="submission" date="2019-12" db="EMBL/GenBank/DDBJ databases">
        <title>Isolation and characterization of three novel carbon monoxide-oxidizing members of Halobacteria from salione crusts and soils.</title>
        <authorList>
            <person name="Myers M.R."/>
            <person name="King G.M."/>
        </authorList>
    </citation>
    <scope>NUCLEOTIDE SEQUENCE [LARGE SCALE GENOMIC DNA]</scope>
    <source>
        <strain evidence="1 2">WSH3</strain>
    </source>
</reference>
<dbReference type="EMBL" id="WUUT01000003">
    <property type="protein sequence ID" value="MXR51756.1"/>
    <property type="molecule type" value="Genomic_DNA"/>
</dbReference>
<organism evidence="1 2">
    <name type="scientific">Halovenus carboxidivorans</name>
    <dbReference type="NCBI Taxonomy" id="2692199"/>
    <lineage>
        <taxon>Archaea</taxon>
        <taxon>Methanobacteriati</taxon>
        <taxon>Methanobacteriota</taxon>
        <taxon>Stenosarchaea group</taxon>
        <taxon>Halobacteria</taxon>
        <taxon>Halobacteriales</taxon>
        <taxon>Haloarculaceae</taxon>
        <taxon>Halovenus</taxon>
    </lineage>
</organism>
<evidence type="ECO:0000313" key="1">
    <source>
        <dbReference type="EMBL" id="MXR51756.1"/>
    </source>
</evidence>
<dbReference type="Proteomes" id="UP000466535">
    <property type="component" value="Unassembled WGS sequence"/>
</dbReference>
<proteinExistence type="predicted"/>
<comment type="caution">
    <text evidence="1">The sequence shown here is derived from an EMBL/GenBank/DDBJ whole genome shotgun (WGS) entry which is preliminary data.</text>
</comment>
<gene>
    <name evidence="1" type="ORF">GRX03_09085</name>
</gene>
<dbReference type="AlphaFoldDB" id="A0A6B0T6E0"/>
<evidence type="ECO:0000313" key="2">
    <source>
        <dbReference type="Proteomes" id="UP000466535"/>
    </source>
</evidence>